<feature type="region of interest" description="Disordered" evidence="1">
    <location>
        <begin position="217"/>
        <end position="240"/>
    </location>
</feature>
<dbReference type="Proteomes" id="UP000652761">
    <property type="component" value="Unassembled WGS sequence"/>
</dbReference>
<name>A0A843TSA1_COLES</name>
<evidence type="ECO:0000256" key="1">
    <source>
        <dbReference type="SAM" id="MobiDB-lite"/>
    </source>
</evidence>
<organism evidence="2 3">
    <name type="scientific">Colocasia esculenta</name>
    <name type="common">Wild taro</name>
    <name type="synonym">Arum esculentum</name>
    <dbReference type="NCBI Taxonomy" id="4460"/>
    <lineage>
        <taxon>Eukaryota</taxon>
        <taxon>Viridiplantae</taxon>
        <taxon>Streptophyta</taxon>
        <taxon>Embryophyta</taxon>
        <taxon>Tracheophyta</taxon>
        <taxon>Spermatophyta</taxon>
        <taxon>Magnoliopsida</taxon>
        <taxon>Liliopsida</taxon>
        <taxon>Araceae</taxon>
        <taxon>Aroideae</taxon>
        <taxon>Colocasieae</taxon>
        <taxon>Colocasia</taxon>
    </lineage>
</organism>
<sequence length="434" mass="46644">MEGMQRPWRPFVPPHPTPVAEKKKQQKGREKERAMDESWRALIGSVVPRRRSPEQARRNGGSLGAADFRDVFGGPPRSVLLRQFSCAESASASPFPLPRDGTECWLRPPRGDPAQHGGKEERRLPDFSLPAGAGVGSGGKWVVGREGGFYDGMFESGGGDGEGMIRSRTRSWQSKTKSGSSSVVSSEDGGDSVSRPGAPFVDDDSVLSSFASKLRPIIVPSRRRPGGSPSPTVISTGEQNSSWKVSTAPCARPHLLESRFNLEDILTRAKVDGDPYNRPFRRHSPPPAAAVRLEIGQPVAREEDDESGSGSPSSGVFSIYDDIPMATIVPVGAHERTALQELEKVRVVLEEEIEAEGYGTIEIVPGGKAAVDAEGVGAVDEAIAWAKEKFRAAASPSPEETSVGDDEHEQEEQGHVKKVVGGLLSGREEGQIIQ</sequence>
<evidence type="ECO:0000313" key="2">
    <source>
        <dbReference type="EMBL" id="MQL72323.1"/>
    </source>
</evidence>
<feature type="region of interest" description="Disordered" evidence="1">
    <location>
        <begin position="391"/>
        <end position="416"/>
    </location>
</feature>
<gene>
    <name evidence="2" type="ORF">Taro_004630</name>
</gene>
<feature type="region of interest" description="Disordered" evidence="1">
    <location>
        <begin position="1"/>
        <end position="69"/>
    </location>
</feature>
<feature type="region of interest" description="Disordered" evidence="1">
    <location>
        <begin position="90"/>
        <end position="138"/>
    </location>
</feature>
<reference evidence="2" key="1">
    <citation type="submission" date="2017-07" db="EMBL/GenBank/DDBJ databases">
        <title>Taro Niue Genome Assembly and Annotation.</title>
        <authorList>
            <person name="Atibalentja N."/>
            <person name="Keating K."/>
            <person name="Fields C.J."/>
        </authorList>
    </citation>
    <scope>NUCLEOTIDE SEQUENCE</scope>
    <source>
        <strain evidence="2">Niue_2</strain>
        <tissue evidence="2">Leaf</tissue>
    </source>
</reference>
<evidence type="ECO:0000313" key="3">
    <source>
        <dbReference type="Proteomes" id="UP000652761"/>
    </source>
</evidence>
<feature type="compositionally biased region" description="Low complexity" evidence="1">
    <location>
        <begin position="178"/>
        <end position="194"/>
    </location>
</feature>
<dbReference type="OrthoDB" id="1717591at2759"/>
<dbReference type="AlphaFoldDB" id="A0A843TSA1"/>
<proteinExistence type="predicted"/>
<feature type="compositionally biased region" description="Basic and acidic residues" evidence="1">
    <location>
        <begin position="20"/>
        <end position="39"/>
    </location>
</feature>
<comment type="caution">
    <text evidence="2">The sequence shown here is derived from an EMBL/GenBank/DDBJ whole genome shotgun (WGS) entry which is preliminary data.</text>
</comment>
<dbReference type="EMBL" id="NMUH01000126">
    <property type="protein sequence ID" value="MQL72323.1"/>
    <property type="molecule type" value="Genomic_DNA"/>
</dbReference>
<accession>A0A843TSA1</accession>
<protein>
    <submittedName>
        <fullName evidence="2">Uncharacterized protein</fullName>
    </submittedName>
</protein>
<feature type="region of interest" description="Disordered" evidence="1">
    <location>
        <begin position="154"/>
        <end position="204"/>
    </location>
</feature>
<keyword evidence="3" id="KW-1185">Reference proteome</keyword>